<organism evidence="3 4">
    <name type="scientific">Enterococcus casseliflavus</name>
    <name type="common">Enterococcus flavescens</name>
    <dbReference type="NCBI Taxonomy" id="37734"/>
    <lineage>
        <taxon>Bacteria</taxon>
        <taxon>Bacillati</taxon>
        <taxon>Bacillota</taxon>
        <taxon>Bacilli</taxon>
        <taxon>Lactobacillales</taxon>
        <taxon>Enterococcaceae</taxon>
        <taxon>Enterococcus</taxon>
    </lineage>
</organism>
<dbReference type="Gene3D" id="1.10.443.10">
    <property type="entry name" value="Intergrase catalytic core"/>
    <property type="match status" value="1"/>
</dbReference>
<protein>
    <submittedName>
        <fullName evidence="3">Tyrosine-type recombinase/integrase</fullName>
    </submittedName>
</protein>
<evidence type="ECO:0000313" key="4">
    <source>
        <dbReference type="Proteomes" id="UP000422837"/>
    </source>
</evidence>
<name>A0ABD6Z1Q8_ENTCA</name>
<dbReference type="InterPro" id="IPR013762">
    <property type="entry name" value="Integrase-like_cat_sf"/>
</dbReference>
<dbReference type="PANTHER" id="PTHR30349">
    <property type="entry name" value="PHAGE INTEGRASE-RELATED"/>
    <property type="match status" value="1"/>
</dbReference>
<evidence type="ECO:0000259" key="2">
    <source>
        <dbReference type="PROSITE" id="PS51898"/>
    </source>
</evidence>
<evidence type="ECO:0000313" key="3">
    <source>
        <dbReference type="EMBL" id="QGN30340.1"/>
    </source>
</evidence>
<dbReference type="InterPro" id="IPR050090">
    <property type="entry name" value="Tyrosine_recombinase_XerCD"/>
</dbReference>
<evidence type="ECO:0000256" key="1">
    <source>
        <dbReference type="ARBA" id="ARBA00023172"/>
    </source>
</evidence>
<gene>
    <name evidence="3" type="ORF">GFU50_12840</name>
</gene>
<dbReference type="InterPro" id="IPR002104">
    <property type="entry name" value="Integrase_catalytic"/>
</dbReference>
<dbReference type="Pfam" id="PF00589">
    <property type="entry name" value="Phage_integrase"/>
    <property type="match status" value="1"/>
</dbReference>
<dbReference type="PROSITE" id="PS51898">
    <property type="entry name" value="TYR_RECOMBINASE"/>
    <property type="match status" value="1"/>
</dbReference>
<accession>A0ABD6Z1Q8</accession>
<sequence>MSIEKRNMYQVNHQHLVNPFSKNNKKELDSVEKLVKQSEKKSSHASISVESALSIIVRQMKTDGNRERTINDYVRYMMDFKDKTDCYYVSDITLSSIYEWLDTMNVKNSTKKIRYKSLSAVLSRFYDNGWIEKRFWKSIKIRVDEDIKLPAREEDIKLLLSMLDFNNFFQFRDACAVLLMWQTGIRIRTLSHLKERNIDFDNHILLLSGDIMKNHKMSKLPISEELINMLKVLIQQNKIIRKRMNQKNSLIFITQKGDNIQKYQNTNAIRKRLTMYAENFNLKNINPHSIRRGYALNLLHKGASIALISKALSHSDIAVTTKYLYLDTEETLGELRGYL</sequence>
<reference evidence="3 4" key="1">
    <citation type="submission" date="2019-11" db="EMBL/GenBank/DDBJ databases">
        <title>Detection and genome characteristic of a blood enterococcus casselifavus isolate from Zhengzhou,china.</title>
        <authorList>
            <person name="Wen P."/>
        </authorList>
    </citation>
    <scope>NUCLEOTIDE SEQUENCE [LARGE SCALE GENOMIC DNA]</scope>
    <source>
        <strain evidence="3 4">EC291</strain>
    </source>
</reference>
<dbReference type="InterPro" id="IPR011010">
    <property type="entry name" value="DNA_brk_join_enz"/>
</dbReference>
<feature type="domain" description="Tyr recombinase" evidence="2">
    <location>
        <begin position="146"/>
        <end position="339"/>
    </location>
</feature>
<dbReference type="CDD" id="cd00397">
    <property type="entry name" value="DNA_BRE_C"/>
    <property type="match status" value="1"/>
</dbReference>
<keyword evidence="1" id="KW-0233">DNA recombination</keyword>
<dbReference type="SUPFAM" id="SSF56349">
    <property type="entry name" value="DNA breaking-rejoining enzymes"/>
    <property type="match status" value="1"/>
</dbReference>
<proteinExistence type="predicted"/>
<dbReference type="EMBL" id="CP046123">
    <property type="protein sequence ID" value="QGN30340.1"/>
    <property type="molecule type" value="Genomic_DNA"/>
</dbReference>
<dbReference type="AlphaFoldDB" id="A0ABD6Z1Q8"/>
<dbReference type="Proteomes" id="UP000422837">
    <property type="component" value="Chromosome"/>
</dbReference>
<dbReference type="GO" id="GO:0006310">
    <property type="term" value="P:DNA recombination"/>
    <property type="evidence" value="ECO:0007669"/>
    <property type="project" value="UniProtKB-KW"/>
</dbReference>